<name>A0A1M7L1W1_9GAMM</name>
<organism evidence="2 3">
    <name type="scientific">Halomonas cupida</name>
    <dbReference type="NCBI Taxonomy" id="44933"/>
    <lineage>
        <taxon>Bacteria</taxon>
        <taxon>Pseudomonadati</taxon>
        <taxon>Pseudomonadota</taxon>
        <taxon>Gammaproteobacteria</taxon>
        <taxon>Oceanospirillales</taxon>
        <taxon>Halomonadaceae</taxon>
        <taxon>Halomonas</taxon>
    </lineage>
</organism>
<dbReference type="EMBL" id="BJXU01000196">
    <property type="protein sequence ID" value="GEN26197.1"/>
    <property type="molecule type" value="Genomic_DNA"/>
</dbReference>
<dbReference type="PIRSF" id="PIRSF033535">
    <property type="entry name" value="UCP033535_plp"/>
    <property type="match status" value="1"/>
</dbReference>
<accession>A0A1M7L1W1</accession>
<evidence type="ECO:0000313" key="3">
    <source>
        <dbReference type="Proteomes" id="UP000184123"/>
    </source>
</evidence>
<gene>
    <name evidence="1" type="ORF">HCU01_41460</name>
    <name evidence="2" type="ORF">SAMN05660971_03702</name>
</gene>
<dbReference type="Proteomes" id="UP000184123">
    <property type="component" value="Unassembled WGS sequence"/>
</dbReference>
<dbReference type="Proteomes" id="UP000321726">
    <property type="component" value="Unassembled WGS sequence"/>
</dbReference>
<dbReference type="AlphaFoldDB" id="A0A1M7L1W1"/>
<evidence type="ECO:0000313" key="1">
    <source>
        <dbReference type="EMBL" id="GEN26197.1"/>
    </source>
</evidence>
<dbReference type="STRING" id="44933.SAMN05660971_03702"/>
<dbReference type="SUPFAM" id="SSF141318">
    <property type="entry name" value="TM0957-like"/>
    <property type="match status" value="1"/>
</dbReference>
<protein>
    <submittedName>
        <fullName evidence="1 2">Lipoprotein</fullName>
    </submittedName>
</protein>
<dbReference type="InterPro" id="IPR036215">
    <property type="entry name" value="TM0957-like_sf"/>
</dbReference>
<dbReference type="Pfam" id="PF10054">
    <property type="entry name" value="DUF2291"/>
    <property type="match status" value="1"/>
</dbReference>
<keyword evidence="2" id="KW-0449">Lipoprotein</keyword>
<dbReference type="InterPro" id="IPR014582">
    <property type="entry name" value="UCP033535_lipo"/>
</dbReference>
<sequence>MTPTASSPLPISRPRRRLLMTCGFLALLVTAMVLDTRVIEIGSEADQRQAGFSPEQYGAEQFPIVQAHVVEHAVEASELANALATDKAATIDEHGVDAGIGPVLPVSFSGTVGEGKAGMYEVQVPGLPEALTLRVQTGPAINGTDLRDATGDIEFGQFTNQIEYQNAGAAINNAMKQAVLADIDTAALAGKHIEVTGVFKLINPASWMVTPVRMSVQQP</sequence>
<keyword evidence="4" id="KW-1185">Reference proteome</keyword>
<evidence type="ECO:0000313" key="4">
    <source>
        <dbReference type="Proteomes" id="UP000321726"/>
    </source>
</evidence>
<reference evidence="2 3" key="1">
    <citation type="submission" date="2016-11" db="EMBL/GenBank/DDBJ databases">
        <authorList>
            <person name="Jaros S."/>
            <person name="Januszkiewicz K."/>
            <person name="Wedrychowicz H."/>
        </authorList>
    </citation>
    <scope>NUCLEOTIDE SEQUENCE [LARGE SCALE GENOMIC DNA]</scope>
    <source>
        <strain evidence="2 3">DSM 4740</strain>
    </source>
</reference>
<dbReference type="EMBL" id="FRCA01000011">
    <property type="protein sequence ID" value="SHM71879.1"/>
    <property type="molecule type" value="Genomic_DNA"/>
</dbReference>
<proteinExistence type="predicted"/>
<reference evidence="1 4" key="2">
    <citation type="submission" date="2019-07" db="EMBL/GenBank/DDBJ databases">
        <title>Whole genome shotgun sequence of Halomonas cupida NBRC 102219.</title>
        <authorList>
            <person name="Hosoyama A."/>
            <person name="Uohara A."/>
            <person name="Ohji S."/>
            <person name="Ichikawa N."/>
        </authorList>
    </citation>
    <scope>NUCLEOTIDE SEQUENCE [LARGE SCALE GENOMIC DNA]</scope>
    <source>
        <strain evidence="1 4">NBRC 102219</strain>
    </source>
</reference>
<evidence type="ECO:0000313" key="2">
    <source>
        <dbReference type="EMBL" id="SHM71879.1"/>
    </source>
</evidence>
<dbReference type="RefSeq" id="WP_073436690.1">
    <property type="nucleotide sequence ID" value="NZ_BJXU01000196.1"/>
</dbReference>